<feature type="transmembrane region" description="Helical" evidence="11">
    <location>
        <begin position="12"/>
        <end position="38"/>
    </location>
</feature>
<dbReference type="AlphaFoldDB" id="A0A9X7VZQ7"/>
<dbReference type="GO" id="GO:0042777">
    <property type="term" value="P:proton motive force-driven plasma membrane ATP synthesis"/>
    <property type="evidence" value="ECO:0007669"/>
    <property type="project" value="TreeGrafter"/>
</dbReference>
<dbReference type="GO" id="GO:0005886">
    <property type="term" value="C:plasma membrane"/>
    <property type="evidence" value="ECO:0007669"/>
    <property type="project" value="UniProtKB-SubCell"/>
</dbReference>
<keyword evidence="10 11" id="KW-0066">ATP synthesis</keyword>
<name>A0A9X7VZQ7_9BACL</name>
<evidence type="ECO:0000256" key="12">
    <source>
        <dbReference type="RuleBase" id="RU000483"/>
    </source>
</evidence>
<keyword evidence="4 11" id="KW-0138">CF(0)</keyword>
<dbReference type="InterPro" id="IPR035908">
    <property type="entry name" value="F0_ATP_A_sf"/>
</dbReference>
<feature type="transmembrane region" description="Helical" evidence="11">
    <location>
        <begin position="135"/>
        <end position="154"/>
    </location>
</feature>
<keyword evidence="6 11" id="KW-0375">Hydrogen ion transport</keyword>
<evidence type="ECO:0000313" key="13">
    <source>
        <dbReference type="EMBL" id="QSO47595.1"/>
    </source>
</evidence>
<keyword evidence="9 11" id="KW-0472">Membrane</keyword>
<keyword evidence="8 11" id="KW-0406">Ion transport</keyword>
<proteinExistence type="inferred from homology"/>
<dbReference type="InterPro" id="IPR023011">
    <property type="entry name" value="ATP_synth_F0_asu_AS"/>
</dbReference>
<dbReference type="KEGG" id="afx:JZ786_00560"/>
<reference evidence="13 14" key="1">
    <citation type="submission" date="2021-02" db="EMBL/GenBank/DDBJ databases">
        <title>Alicyclobacillus curvatus sp. nov. and Alicyclobacillus mengziensis sp. nov., two acidophilic bacteria isolated from acid mine drainage.</title>
        <authorList>
            <person name="Huang Y."/>
        </authorList>
    </citation>
    <scope>NUCLEOTIDE SEQUENCE [LARGE SCALE GENOMIC DNA]</scope>
    <source>
        <strain evidence="13 14">S30H14</strain>
    </source>
</reference>
<evidence type="ECO:0000256" key="5">
    <source>
        <dbReference type="ARBA" id="ARBA00022692"/>
    </source>
</evidence>
<dbReference type="EMBL" id="CP071182">
    <property type="protein sequence ID" value="QSO47595.1"/>
    <property type="molecule type" value="Genomic_DNA"/>
</dbReference>
<dbReference type="InterPro" id="IPR045082">
    <property type="entry name" value="ATP_syn_F0_a_bact/chloroplast"/>
</dbReference>
<feature type="transmembrane region" description="Helical" evidence="11">
    <location>
        <begin position="73"/>
        <end position="100"/>
    </location>
</feature>
<sequence length="255" mass="28376">MPNFPVLFPNTAFPINMVAIGTIILTGLVVLVIMRVAVAKMDMRRPRGMQNFVEWAIDFAKGMARDTMPTETAVNFVLPLAFFTLFFLFIANWLGLIMTIGVKLHQPMPWLGLTAAKLAATKGEVLFFDSPTANMSVALGLAVLVWLISHARGLRHPKLWFRHFFSPSPLGLLEEITNPLTHGMRLFGNIFAGEALLTVMLNAPFAMGWIPWTVPLILVWLIYAGFVASVQAYVFSVLLCLYIGNKSFEGHENHA</sequence>
<accession>A0A9X7VZQ7</accession>
<evidence type="ECO:0000313" key="14">
    <source>
        <dbReference type="Proteomes" id="UP000663505"/>
    </source>
</evidence>
<evidence type="ECO:0000256" key="9">
    <source>
        <dbReference type="ARBA" id="ARBA00023136"/>
    </source>
</evidence>
<dbReference type="InterPro" id="IPR000568">
    <property type="entry name" value="ATP_synth_F0_asu"/>
</dbReference>
<gene>
    <name evidence="11 13" type="primary">atpB</name>
    <name evidence="13" type="ORF">JZ786_00560</name>
</gene>
<comment type="function">
    <text evidence="11 12">Key component of the proton channel; it plays a direct role in the translocation of protons across the membrane.</text>
</comment>
<dbReference type="Proteomes" id="UP000663505">
    <property type="component" value="Chromosome"/>
</dbReference>
<dbReference type="Gene3D" id="1.20.120.220">
    <property type="entry name" value="ATP synthase, F0 complex, subunit A"/>
    <property type="match status" value="1"/>
</dbReference>
<dbReference type="Pfam" id="PF00119">
    <property type="entry name" value="ATP-synt_A"/>
    <property type="match status" value="1"/>
</dbReference>
<feature type="transmembrane region" description="Helical" evidence="11">
    <location>
        <begin position="186"/>
        <end position="210"/>
    </location>
</feature>
<evidence type="ECO:0000256" key="1">
    <source>
        <dbReference type="ARBA" id="ARBA00004141"/>
    </source>
</evidence>
<dbReference type="PROSITE" id="PS00449">
    <property type="entry name" value="ATPASE_A"/>
    <property type="match status" value="1"/>
</dbReference>
<evidence type="ECO:0000256" key="10">
    <source>
        <dbReference type="ARBA" id="ARBA00023310"/>
    </source>
</evidence>
<dbReference type="PANTHER" id="PTHR42823">
    <property type="entry name" value="ATP SYNTHASE SUBUNIT A, CHLOROPLASTIC"/>
    <property type="match status" value="1"/>
</dbReference>
<comment type="subcellular location">
    <subcellularLocation>
        <location evidence="11 12">Cell membrane</location>
        <topology evidence="11 12">Multi-pass membrane protein</topology>
    </subcellularLocation>
    <subcellularLocation>
        <location evidence="1">Membrane</location>
        <topology evidence="1">Multi-pass membrane protein</topology>
    </subcellularLocation>
</comment>
<evidence type="ECO:0000256" key="8">
    <source>
        <dbReference type="ARBA" id="ARBA00023065"/>
    </source>
</evidence>
<evidence type="ECO:0000256" key="2">
    <source>
        <dbReference type="ARBA" id="ARBA00006810"/>
    </source>
</evidence>
<evidence type="ECO:0000256" key="4">
    <source>
        <dbReference type="ARBA" id="ARBA00022547"/>
    </source>
</evidence>
<dbReference type="GO" id="GO:0045259">
    <property type="term" value="C:proton-transporting ATP synthase complex"/>
    <property type="evidence" value="ECO:0007669"/>
    <property type="project" value="UniProtKB-KW"/>
</dbReference>
<evidence type="ECO:0000256" key="11">
    <source>
        <dbReference type="HAMAP-Rule" id="MF_01393"/>
    </source>
</evidence>
<dbReference type="PRINTS" id="PR00123">
    <property type="entry name" value="ATPASEA"/>
</dbReference>
<keyword evidence="7 11" id="KW-1133">Transmembrane helix</keyword>
<keyword evidence="11" id="KW-1003">Cell membrane</keyword>
<dbReference type="CDD" id="cd00310">
    <property type="entry name" value="ATP-synt_Fo_a_6"/>
    <property type="match status" value="1"/>
</dbReference>
<keyword evidence="5 11" id="KW-0812">Transmembrane</keyword>
<evidence type="ECO:0000256" key="3">
    <source>
        <dbReference type="ARBA" id="ARBA00022448"/>
    </source>
</evidence>
<evidence type="ECO:0000256" key="7">
    <source>
        <dbReference type="ARBA" id="ARBA00022989"/>
    </source>
</evidence>
<dbReference type="RefSeq" id="WP_206656939.1">
    <property type="nucleotide sequence ID" value="NZ_CP071182.1"/>
</dbReference>
<evidence type="ECO:0000256" key="6">
    <source>
        <dbReference type="ARBA" id="ARBA00022781"/>
    </source>
</evidence>
<keyword evidence="14" id="KW-1185">Reference proteome</keyword>
<dbReference type="PANTHER" id="PTHR42823:SF3">
    <property type="entry name" value="ATP SYNTHASE SUBUNIT A, CHLOROPLASTIC"/>
    <property type="match status" value="1"/>
</dbReference>
<dbReference type="GO" id="GO:0046933">
    <property type="term" value="F:proton-transporting ATP synthase activity, rotational mechanism"/>
    <property type="evidence" value="ECO:0007669"/>
    <property type="project" value="UniProtKB-UniRule"/>
</dbReference>
<keyword evidence="3 11" id="KW-0813">Transport</keyword>
<feature type="transmembrane region" description="Helical" evidence="11">
    <location>
        <begin position="216"/>
        <end position="243"/>
    </location>
</feature>
<protein>
    <recommendedName>
        <fullName evidence="11 12">ATP synthase subunit a</fullName>
    </recommendedName>
    <alternativeName>
        <fullName evidence="11">ATP synthase F0 sector subunit a</fullName>
    </alternativeName>
    <alternativeName>
        <fullName evidence="11">F-ATPase subunit 6</fullName>
    </alternativeName>
</protein>
<dbReference type="HAMAP" id="MF_01393">
    <property type="entry name" value="ATP_synth_a_bact"/>
    <property type="match status" value="1"/>
</dbReference>
<comment type="similarity">
    <text evidence="2 11 12">Belongs to the ATPase A chain family.</text>
</comment>
<organism evidence="13 14">
    <name type="scientific">Alicyclobacillus mengziensis</name>
    <dbReference type="NCBI Taxonomy" id="2931921"/>
    <lineage>
        <taxon>Bacteria</taxon>
        <taxon>Bacillati</taxon>
        <taxon>Bacillota</taxon>
        <taxon>Bacilli</taxon>
        <taxon>Bacillales</taxon>
        <taxon>Alicyclobacillaceae</taxon>
        <taxon>Alicyclobacillus</taxon>
    </lineage>
</organism>
<dbReference type="SUPFAM" id="SSF81336">
    <property type="entry name" value="F1F0 ATP synthase subunit A"/>
    <property type="match status" value="1"/>
</dbReference>
<dbReference type="NCBIfam" id="TIGR01131">
    <property type="entry name" value="ATP_synt_6_or_A"/>
    <property type="match status" value="1"/>
</dbReference>